<dbReference type="Pfam" id="PF12000">
    <property type="entry name" value="Glyco_trans_4_3"/>
    <property type="match status" value="1"/>
</dbReference>
<dbReference type="RefSeq" id="WP_154371864.1">
    <property type="nucleotide sequence ID" value="NZ_WKJJ01000003.1"/>
</dbReference>
<name>A0A7X2LS20_9BURK</name>
<keyword evidence="4" id="KW-1185">Reference proteome</keyword>
<dbReference type="GO" id="GO:0016757">
    <property type="term" value="F:glycosyltransferase activity"/>
    <property type="evidence" value="ECO:0007669"/>
    <property type="project" value="TreeGrafter"/>
</dbReference>
<evidence type="ECO:0000259" key="2">
    <source>
        <dbReference type="Pfam" id="PF12000"/>
    </source>
</evidence>
<dbReference type="PANTHER" id="PTHR46401:SF2">
    <property type="entry name" value="GLYCOSYLTRANSFERASE WBBK-RELATED"/>
    <property type="match status" value="1"/>
</dbReference>
<accession>A0A7X2LS20</accession>
<evidence type="ECO:0000313" key="4">
    <source>
        <dbReference type="Proteomes" id="UP000446768"/>
    </source>
</evidence>
<reference evidence="3 4" key="1">
    <citation type="submission" date="2019-11" db="EMBL/GenBank/DDBJ databases">
        <title>Novel species isolated from a subtropical stream in China.</title>
        <authorList>
            <person name="Lu H."/>
        </authorList>
    </citation>
    <scope>NUCLEOTIDE SEQUENCE [LARGE SCALE GENOMIC DNA]</scope>
    <source>
        <strain evidence="3 4">FT92W</strain>
    </source>
</reference>
<sequence>MNILFIHQNFPGQFLHLAADLASDPRNKVVALTSCINPAPAGVILRPYTLLRAPAQETHFLLQEQESHILRAEACAAAALQLKHDGFTPDIIIAHPGWGEALFLKEVFPNSKLVIYCEYYYAEYGQDVHFDPAQPKLTFAQRCKLRLKNTTNLLSLEIADVAISPTRWQKSTYPSWAQSKITVIHDGIDQDRLKFNSEANLQVQKAGTGVIRFRPGDEVLSYVARNLEPVRGFQVFMRSLPHVLRQRPNAHAVIIGGSNISYGACAPSGKSWQEHMIAEVGSQLDMRRVHFLGNTSYGTYLDVLSISRVHTYWTVPFVLSWSFLEAAIAGMPVIASATPPVQEFSDELDVQEIDFFDHLGFSDAIVEHLSSGPRPRETKAISRCMLSDCVNAQKKLLATL</sequence>
<dbReference type="Gene3D" id="3.40.50.2000">
    <property type="entry name" value="Glycogen Phosphorylase B"/>
    <property type="match status" value="2"/>
</dbReference>
<dbReference type="EMBL" id="WKJJ01000003">
    <property type="protein sequence ID" value="MRV71403.1"/>
    <property type="molecule type" value="Genomic_DNA"/>
</dbReference>
<dbReference type="InterPro" id="IPR022623">
    <property type="entry name" value="Glyco_trans_4"/>
</dbReference>
<dbReference type="SUPFAM" id="SSF53756">
    <property type="entry name" value="UDP-Glycosyltransferase/glycogen phosphorylase"/>
    <property type="match status" value="1"/>
</dbReference>
<dbReference type="Pfam" id="PF13692">
    <property type="entry name" value="Glyco_trans_1_4"/>
    <property type="match status" value="1"/>
</dbReference>
<proteinExistence type="predicted"/>
<feature type="domain" description="Glycosyl transferase family 4" evidence="2">
    <location>
        <begin position="26"/>
        <end position="192"/>
    </location>
</feature>
<gene>
    <name evidence="3" type="ORF">GJ700_06675</name>
</gene>
<evidence type="ECO:0000256" key="1">
    <source>
        <dbReference type="ARBA" id="ARBA00022679"/>
    </source>
</evidence>
<dbReference type="GO" id="GO:0009103">
    <property type="term" value="P:lipopolysaccharide biosynthetic process"/>
    <property type="evidence" value="ECO:0007669"/>
    <property type="project" value="TreeGrafter"/>
</dbReference>
<dbReference type="Proteomes" id="UP000446768">
    <property type="component" value="Unassembled WGS sequence"/>
</dbReference>
<dbReference type="PANTHER" id="PTHR46401">
    <property type="entry name" value="GLYCOSYLTRANSFERASE WBBK-RELATED"/>
    <property type="match status" value="1"/>
</dbReference>
<organism evidence="3 4">
    <name type="scientific">Pseudoduganella rivuli</name>
    <dbReference type="NCBI Taxonomy" id="2666085"/>
    <lineage>
        <taxon>Bacteria</taxon>
        <taxon>Pseudomonadati</taxon>
        <taxon>Pseudomonadota</taxon>
        <taxon>Betaproteobacteria</taxon>
        <taxon>Burkholderiales</taxon>
        <taxon>Oxalobacteraceae</taxon>
        <taxon>Telluria group</taxon>
        <taxon>Pseudoduganella</taxon>
    </lineage>
</organism>
<protein>
    <submittedName>
        <fullName evidence="3">Glycosyltransferase</fullName>
    </submittedName>
</protein>
<evidence type="ECO:0000313" key="3">
    <source>
        <dbReference type="EMBL" id="MRV71403.1"/>
    </source>
</evidence>
<dbReference type="AlphaFoldDB" id="A0A7X2LS20"/>
<comment type="caution">
    <text evidence="3">The sequence shown here is derived from an EMBL/GenBank/DDBJ whole genome shotgun (WGS) entry which is preliminary data.</text>
</comment>
<keyword evidence="1 3" id="KW-0808">Transferase</keyword>